<protein>
    <submittedName>
        <fullName evidence="2">Uncharacterized protein</fullName>
    </submittedName>
</protein>
<sequence length="352" mass="39089">MKKKSYLWIMIAASAGLVTSIRAGERALSSAEKISRNWADQDTVAKLNMVIETIPTNNLGGVTNEITEIQRLVTQTRLDLEEARSYENSVTKVKVGYVSFAPYTIKDDPANPGELLLDESSTDGSAFVEVAFADRYAWRSSFPDDESEKWRINPWVGLNPFSRHHRPWDWEAKLGFVLGNSSGDGEANGSTIAAGGDMYAEVAAGNPVYFNRQSNAVQVSVGPEVVATLVTQKKNFDIAGNYKAVMAFVAQGRDTETKRSWRMLARIGVGWVEIPELKGTNNWVEADSNGRPVYHTEFGTYTQVLFDLPVFETSTLSLSGEFWNGLDVNPWSTYISYSMSFSGIKDFLKLNK</sequence>
<evidence type="ECO:0000313" key="2">
    <source>
        <dbReference type="EMBL" id="MDZ8119954.1"/>
    </source>
</evidence>
<keyword evidence="3" id="KW-1185">Reference proteome</keyword>
<proteinExistence type="predicted"/>
<gene>
    <name evidence="2" type="ORF">P9H32_15090</name>
</gene>
<dbReference type="EMBL" id="JARVCO010000012">
    <property type="protein sequence ID" value="MDZ8119954.1"/>
    <property type="molecule type" value="Genomic_DNA"/>
</dbReference>
<evidence type="ECO:0000313" key="3">
    <source>
        <dbReference type="Proteomes" id="UP001290861"/>
    </source>
</evidence>
<evidence type="ECO:0000256" key="1">
    <source>
        <dbReference type="SAM" id="SignalP"/>
    </source>
</evidence>
<name>A0ABU5N0I9_9BACT</name>
<feature type="signal peptide" evidence="1">
    <location>
        <begin position="1"/>
        <end position="23"/>
    </location>
</feature>
<organism evidence="2 3">
    <name type="scientific">Pontiella agarivorans</name>
    <dbReference type="NCBI Taxonomy" id="3038953"/>
    <lineage>
        <taxon>Bacteria</taxon>
        <taxon>Pseudomonadati</taxon>
        <taxon>Kiritimatiellota</taxon>
        <taxon>Kiritimatiellia</taxon>
        <taxon>Kiritimatiellales</taxon>
        <taxon>Pontiellaceae</taxon>
        <taxon>Pontiella</taxon>
    </lineage>
</organism>
<dbReference type="Proteomes" id="UP001290861">
    <property type="component" value="Unassembled WGS sequence"/>
</dbReference>
<reference evidence="2 3" key="1">
    <citation type="journal article" date="2024" name="Appl. Environ. Microbiol.">
        <title>Pontiella agarivorans sp. nov., a novel marine anaerobic bacterium capable of degrading macroalgal polysaccharides and fixing nitrogen.</title>
        <authorList>
            <person name="Liu N."/>
            <person name="Kivenson V."/>
            <person name="Peng X."/>
            <person name="Cui Z."/>
            <person name="Lankiewicz T.S."/>
            <person name="Gosselin K.M."/>
            <person name="English C.J."/>
            <person name="Blair E.M."/>
            <person name="O'Malley M.A."/>
            <person name="Valentine D.L."/>
        </authorList>
    </citation>
    <scope>NUCLEOTIDE SEQUENCE [LARGE SCALE GENOMIC DNA]</scope>
    <source>
        <strain evidence="2 3">NLcol2</strain>
    </source>
</reference>
<feature type="chain" id="PRO_5047455801" evidence="1">
    <location>
        <begin position="24"/>
        <end position="352"/>
    </location>
</feature>
<accession>A0ABU5N0I9</accession>
<keyword evidence="1" id="KW-0732">Signal</keyword>
<comment type="caution">
    <text evidence="2">The sequence shown here is derived from an EMBL/GenBank/DDBJ whole genome shotgun (WGS) entry which is preliminary data.</text>
</comment>
<dbReference type="RefSeq" id="WP_322609734.1">
    <property type="nucleotide sequence ID" value="NZ_JARVCO010000012.1"/>
</dbReference>